<dbReference type="InterPro" id="IPR008532">
    <property type="entry name" value="NFACT_RNA-bd"/>
</dbReference>
<evidence type="ECO:0000256" key="4">
    <source>
        <dbReference type="SAM" id="MobiDB-lite"/>
    </source>
</evidence>
<feature type="domain" description="NFACT RNA-binding" evidence="5">
    <location>
        <begin position="3"/>
        <end position="111"/>
    </location>
</feature>
<dbReference type="AlphaFoldDB" id="A0A2H8TE93"/>
<feature type="compositionally biased region" description="Basic and acidic residues" evidence="4">
    <location>
        <begin position="145"/>
        <end position="180"/>
    </location>
</feature>
<evidence type="ECO:0000256" key="1">
    <source>
        <dbReference type="ARBA" id="ARBA00008998"/>
    </source>
</evidence>
<gene>
    <name evidence="6" type="primary">ccdc25</name>
</gene>
<reference evidence="6" key="1">
    <citation type="submission" date="2017-10" db="EMBL/GenBank/DDBJ databases">
        <title>Transcriptome Assembly of Sugarcane Aphid Adults.</title>
        <authorList>
            <person name="Scully E.D."/>
            <person name="Palmer N.A."/>
            <person name="Geib S.M."/>
            <person name="Sarath G."/>
            <person name="Sattler S.E."/>
        </authorList>
    </citation>
    <scope>NUCLEOTIDE SEQUENCE</scope>
    <source>
        <tissue evidence="6">Whole body</tissue>
    </source>
</reference>
<comment type="subunit">
    <text evidence="3">Interacts (via cytoplasmic region) with ILK.</text>
</comment>
<dbReference type="OrthoDB" id="200398at2759"/>
<dbReference type="PANTHER" id="PTHR13049">
    <property type="entry name" value="DUF814-RELATED"/>
    <property type="match status" value="1"/>
</dbReference>
<dbReference type="EMBL" id="GFXV01000590">
    <property type="protein sequence ID" value="MBW12395.1"/>
    <property type="molecule type" value="Transcribed_RNA"/>
</dbReference>
<evidence type="ECO:0000256" key="3">
    <source>
        <dbReference type="ARBA" id="ARBA00024214"/>
    </source>
</evidence>
<sequence>MVLQYTSTAVDPPVMLLRGVDSYENDELIENMLPEDVWFHVDSLSSAHVYLRLKEGQTIDDIPKQLLEDACQLVKANSIQGCKLAEVKVVYTMWSNLKKLPGMKPGEVSFVNPSSVKKVNVKKEKAIVNRLQKTEKTIVIDYESERADRDRREAEKKKAERKINLEKKKEEERRNREAAELKSYSSLMKTENMTANTDYSGYDSDSFM</sequence>
<evidence type="ECO:0000259" key="5">
    <source>
        <dbReference type="Pfam" id="PF05670"/>
    </source>
</evidence>
<feature type="region of interest" description="Disordered" evidence="4">
    <location>
        <begin position="145"/>
        <end position="208"/>
    </location>
</feature>
<evidence type="ECO:0000256" key="2">
    <source>
        <dbReference type="ARBA" id="ARBA00016700"/>
    </source>
</evidence>
<protein>
    <recommendedName>
        <fullName evidence="2">Coiled-coil domain-containing protein 25</fullName>
    </recommendedName>
</protein>
<accession>A0A2H8TE93</accession>
<feature type="compositionally biased region" description="Polar residues" evidence="4">
    <location>
        <begin position="183"/>
        <end position="199"/>
    </location>
</feature>
<proteinExistence type="inferred from homology"/>
<name>A0A2H8TE93_9HEMI</name>
<dbReference type="InterPro" id="IPR039730">
    <property type="entry name" value="Jlp2/Ccd25"/>
</dbReference>
<evidence type="ECO:0000313" key="6">
    <source>
        <dbReference type="EMBL" id="MBW12395.1"/>
    </source>
</evidence>
<organism evidence="6">
    <name type="scientific">Melanaphis sacchari</name>
    <dbReference type="NCBI Taxonomy" id="742174"/>
    <lineage>
        <taxon>Eukaryota</taxon>
        <taxon>Metazoa</taxon>
        <taxon>Ecdysozoa</taxon>
        <taxon>Arthropoda</taxon>
        <taxon>Hexapoda</taxon>
        <taxon>Insecta</taxon>
        <taxon>Pterygota</taxon>
        <taxon>Neoptera</taxon>
        <taxon>Paraneoptera</taxon>
        <taxon>Hemiptera</taxon>
        <taxon>Sternorrhyncha</taxon>
        <taxon>Aphidomorpha</taxon>
        <taxon>Aphidoidea</taxon>
        <taxon>Aphididae</taxon>
        <taxon>Aphidini</taxon>
        <taxon>Melanaphis</taxon>
    </lineage>
</organism>
<comment type="similarity">
    <text evidence="1">Belongs to the CCDC25 family.</text>
</comment>
<dbReference type="Pfam" id="PF05670">
    <property type="entry name" value="NFACT-R_1"/>
    <property type="match status" value="1"/>
</dbReference>
<dbReference type="PANTHER" id="PTHR13049:SF2">
    <property type="entry name" value="COILED-COIL DOMAIN-CONTAINING PROTEIN 25"/>
    <property type="match status" value="1"/>
</dbReference>